<dbReference type="AlphaFoldDB" id="A0A1I2ZMG6"/>
<reference evidence="2" key="1">
    <citation type="submission" date="2016-10" db="EMBL/GenBank/DDBJ databases">
        <authorList>
            <person name="Varghese N."/>
            <person name="Submissions S."/>
        </authorList>
    </citation>
    <scope>NUCLEOTIDE SEQUENCE [LARGE SCALE GENOMIC DNA]</scope>
    <source>
        <strain evidence="2">DSM 17038</strain>
    </source>
</reference>
<keyword evidence="2" id="KW-1185">Reference proteome</keyword>
<evidence type="ECO:0000313" key="2">
    <source>
        <dbReference type="Proteomes" id="UP000199337"/>
    </source>
</evidence>
<dbReference type="Pfam" id="PF19620">
    <property type="entry name" value="DUF6125"/>
    <property type="match status" value="1"/>
</dbReference>
<protein>
    <recommendedName>
        <fullName evidence="3">Cytosolic protein</fullName>
    </recommendedName>
</protein>
<dbReference type="Proteomes" id="UP000199337">
    <property type="component" value="Unassembled WGS sequence"/>
</dbReference>
<proteinExistence type="predicted"/>
<dbReference type="EMBL" id="FOOX01000032">
    <property type="protein sequence ID" value="SFH39052.1"/>
    <property type="molecule type" value="Genomic_DNA"/>
</dbReference>
<gene>
    <name evidence="1" type="ORF">SAMN05660649_05027</name>
</gene>
<dbReference type="STRING" id="341036.SAMN05660649_05027"/>
<sequence>MLINNIQDLTKEQLLEFVTDLSKRWLAHDGLWFQAVEKKHGMDEAIEADAAAWEKFTAIEANRIKQFLNLPEQGGLEALDLALRFRLYAFINQQETIWEGPNKLVFRMTNCRVQSARERKKMPFFPCKPVGIVEYSGFAKTIDPRIKTRCICCPPDQPEEGCYCAWEFTLDD</sequence>
<organism evidence="1 2">
    <name type="scientific">Desulfotruncus arcticus DSM 17038</name>
    <dbReference type="NCBI Taxonomy" id="1121424"/>
    <lineage>
        <taxon>Bacteria</taxon>
        <taxon>Bacillati</taxon>
        <taxon>Bacillota</taxon>
        <taxon>Clostridia</taxon>
        <taxon>Eubacteriales</taxon>
        <taxon>Desulfallaceae</taxon>
        <taxon>Desulfotruncus</taxon>
    </lineage>
</organism>
<name>A0A1I2ZMG6_9FIRM</name>
<accession>A0A1I2ZMG6</accession>
<evidence type="ECO:0008006" key="3">
    <source>
        <dbReference type="Google" id="ProtNLM"/>
    </source>
</evidence>
<evidence type="ECO:0000313" key="1">
    <source>
        <dbReference type="EMBL" id="SFH39052.1"/>
    </source>
</evidence>